<feature type="compositionally biased region" description="Low complexity" evidence="1">
    <location>
        <begin position="142"/>
        <end position="169"/>
    </location>
</feature>
<proteinExistence type="predicted"/>
<sequence>LAGEAQHTTSEGNEPHRLVHEVTKPVIQEVREIITPYRRVIQEIKPVQEEIQTIIAKGEPRNNMQSADFGSGSGYGSGLGSGIKGSGLSGQYAAAASNQPSSSITRASSSLSKSSGSSSSPSSGAVSYFNDGLSGVSFAQASLPSSSSSVSSNSGTKSSPVSQSTGGSSIRIIEGGNSRSSGMSTINAYKSRA</sequence>
<comment type="caution">
    <text evidence="2">The sequence shown here is derived from an EMBL/GenBank/DDBJ whole genome shotgun (WGS) entry which is preliminary data.</text>
</comment>
<feature type="compositionally biased region" description="Low complexity" evidence="1">
    <location>
        <begin position="101"/>
        <end position="123"/>
    </location>
</feature>
<accession>A0A1Y3B175</accession>
<gene>
    <name evidence="2" type="ORF">BLA29_010236</name>
</gene>
<dbReference type="AlphaFoldDB" id="A0A1Y3B175"/>
<name>A0A1Y3B175_EURMA</name>
<feature type="compositionally biased region" description="Polar residues" evidence="1">
    <location>
        <begin position="177"/>
        <end position="193"/>
    </location>
</feature>
<evidence type="ECO:0000313" key="2">
    <source>
        <dbReference type="EMBL" id="OTF73748.1"/>
    </source>
</evidence>
<feature type="region of interest" description="Disordered" evidence="1">
    <location>
        <begin position="55"/>
        <end position="125"/>
    </location>
</feature>
<feature type="non-terminal residue" evidence="2">
    <location>
        <position position="1"/>
    </location>
</feature>
<evidence type="ECO:0000256" key="1">
    <source>
        <dbReference type="SAM" id="MobiDB-lite"/>
    </source>
</evidence>
<organism evidence="2 3">
    <name type="scientific">Euroglyphus maynei</name>
    <name type="common">Mayne's house dust mite</name>
    <dbReference type="NCBI Taxonomy" id="6958"/>
    <lineage>
        <taxon>Eukaryota</taxon>
        <taxon>Metazoa</taxon>
        <taxon>Ecdysozoa</taxon>
        <taxon>Arthropoda</taxon>
        <taxon>Chelicerata</taxon>
        <taxon>Arachnida</taxon>
        <taxon>Acari</taxon>
        <taxon>Acariformes</taxon>
        <taxon>Sarcoptiformes</taxon>
        <taxon>Astigmata</taxon>
        <taxon>Psoroptidia</taxon>
        <taxon>Analgoidea</taxon>
        <taxon>Pyroglyphidae</taxon>
        <taxon>Pyroglyphinae</taxon>
        <taxon>Euroglyphus</taxon>
    </lineage>
</organism>
<protein>
    <submittedName>
        <fullName evidence="2">DFP2-like protein</fullName>
    </submittedName>
</protein>
<dbReference type="Proteomes" id="UP000194236">
    <property type="component" value="Unassembled WGS sequence"/>
</dbReference>
<dbReference type="EMBL" id="MUJZ01050307">
    <property type="protein sequence ID" value="OTF73748.1"/>
    <property type="molecule type" value="Genomic_DNA"/>
</dbReference>
<feature type="compositionally biased region" description="Gly residues" evidence="1">
    <location>
        <begin position="71"/>
        <end position="88"/>
    </location>
</feature>
<dbReference type="OrthoDB" id="6514758at2759"/>
<evidence type="ECO:0000313" key="3">
    <source>
        <dbReference type="Proteomes" id="UP000194236"/>
    </source>
</evidence>
<keyword evidence="3" id="KW-1185">Reference proteome</keyword>
<feature type="region of interest" description="Disordered" evidence="1">
    <location>
        <begin position="142"/>
        <end position="193"/>
    </location>
</feature>
<reference evidence="2 3" key="1">
    <citation type="submission" date="2017-03" db="EMBL/GenBank/DDBJ databases">
        <title>Genome Survey of Euroglyphus maynei.</title>
        <authorList>
            <person name="Arlian L.G."/>
            <person name="Morgan M.S."/>
            <person name="Rider S.D."/>
        </authorList>
    </citation>
    <scope>NUCLEOTIDE SEQUENCE [LARGE SCALE GENOMIC DNA]</scope>
    <source>
        <strain evidence="2">Arlian Lab</strain>
        <tissue evidence="2">Whole body</tissue>
    </source>
</reference>